<evidence type="ECO:0000259" key="9">
    <source>
        <dbReference type="PROSITE" id="PS50146"/>
    </source>
</evidence>
<reference evidence="10" key="2">
    <citation type="submission" date="2020-08" db="EMBL/GenBank/DDBJ databases">
        <title>Plant Genome Project.</title>
        <authorList>
            <person name="Zhang R.-G."/>
        </authorList>
    </citation>
    <scope>NUCLEOTIDE SEQUENCE</scope>
    <source>
        <strain evidence="10">Huo1</strain>
        <tissue evidence="10">Leaf</tissue>
    </source>
</reference>
<dbReference type="InterPro" id="IPR037607">
    <property type="entry name" value="DGK"/>
</dbReference>
<evidence type="ECO:0000256" key="7">
    <source>
        <dbReference type="ARBA" id="ARBA00023016"/>
    </source>
</evidence>
<dbReference type="InterPro" id="IPR017438">
    <property type="entry name" value="ATP-NAD_kinase_N"/>
</dbReference>
<sequence length="529" mass="59473">MLESVVMTQELRRSFRRIFVKTEEAVVGNSEAVQILKDYYIPDYILLPDLEIEQQARVPECPLIVFINTKSGGQLGGELLLTCCSLLNKNQVFDLGEKAPDKMLHQLYFNLEKHKQNGDRFSAEIQTRLRIIVAGGDGTAGWLLGVVSDLKLSHPPPIATMPLGTGNNLPFSFGWGKRNPGTDCQSVKLFFKKVKGAKEMKIDSWHILMRMRTPKDGSYEPLAPLDLPHSLHAFKRVSATDEMNEEGYNTFRGGFWNYFSMGKFLYVSAISPSSDSSLDVSSYEESLDNKALDRVDTFPMRICIVDFRKTTYAKLSCTQGWFCASLTHPSSRNIAQLAKVKIMKKAGQWIDLDIPRSIRSIVCLNLPSFSGGLNPWGRPSKQKLHSRDLTPPYVDDGFFEVVGFRDAWHGLVLYAPNGHGTRLAQANRIRFEFEKGAADHACMRIDGEPWKQPLPQDDDTVMIEISHFGQVSILANRHCLSRSITAPYSTNSSLHDGCSSEYEEEEERKKLGAANTFRLPDDFDIASLS</sequence>
<comment type="caution">
    <text evidence="10">The sequence shown here is derived from an EMBL/GenBank/DDBJ whole genome shotgun (WGS) entry which is preliminary data.</text>
</comment>
<keyword evidence="7" id="KW-0346">Stress response</keyword>
<evidence type="ECO:0000256" key="3">
    <source>
        <dbReference type="ARBA" id="ARBA00022679"/>
    </source>
</evidence>
<dbReference type="GO" id="GO:0016020">
    <property type="term" value="C:membrane"/>
    <property type="evidence" value="ECO:0007669"/>
    <property type="project" value="TreeGrafter"/>
</dbReference>
<keyword evidence="4 8" id="KW-0547">Nucleotide-binding</keyword>
<dbReference type="EC" id="2.7.1.107" evidence="8"/>
<dbReference type="GO" id="GO:0007200">
    <property type="term" value="P:phospholipase C-activating G protein-coupled receptor signaling pathway"/>
    <property type="evidence" value="ECO:0007669"/>
    <property type="project" value="InterPro"/>
</dbReference>
<keyword evidence="3 8" id="KW-0808">Transferase</keyword>
<dbReference type="InterPro" id="IPR016064">
    <property type="entry name" value="NAD/diacylglycerol_kinase_sf"/>
</dbReference>
<dbReference type="InterPro" id="IPR000756">
    <property type="entry name" value="Diacylglycerol_kin_accessory"/>
</dbReference>
<proteinExistence type="inferred from homology"/>
<evidence type="ECO:0000256" key="6">
    <source>
        <dbReference type="ARBA" id="ARBA00022840"/>
    </source>
</evidence>
<organism evidence="10">
    <name type="scientific">Salvia splendens</name>
    <name type="common">Scarlet sage</name>
    <dbReference type="NCBI Taxonomy" id="180675"/>
    <lineage>
        <taxon>Eukaryota</taxon>
        <taxon>Viridiplantae</taxon>
        <taxon>Streptophyta</taxon>
        <taxon>Embryophyta</taxon>
        <taxon>Tracheophyta</taxon>
        <taxon>Spermatophyta</taxon>
        <taxon>Magnoliopsida</taxon>
        <taxon>eudicotyledons</taxon>
        <taxon>Gunneridae</taxon>
        <taxon>Pentapetalae</taxon>
        <taxon>asterids</taxon>
        <taxon>lamiids</taxon>
        <taxon>Lamiales</taxon>
        <taxon>Lamiaceae</taxon>
        <taxon>Nepetoideae</taxon>
        <taxon>Mentheae</taxon>
        <taxon>Salviinae</taxon>
        <taxon>Salvia</taxon>
        <taxon>Salvia subgen. Calosphace</taxon>
        <taxon>core Calosphace</taxon>
    </lineage>
</organism>
<dbReference type="InterPro" id="IPR001206">
    <property type="entry name" value="Diacylglycerol_kinase_cat_dom"/>
</dbReference>
<keyword evidence="5 8" id="KW-0418">Kinase</keyword>
<keyword evidence="6 8" id="KW-0067">ATP-binding</keyword>
<dbReference type="FunFam" id="3.40.50.10330:FF:000016">
    <property type="entry name" value="Diacylglycerol kinase"/>
    <property type="match status" value="1"/>
</dbReference>
<dbReference type="GO" id="GO:0005524">
    <property type="term" value="F:ATP binding"/>
    <property type="evidence" value="ECO:0007669"/>
    <property type="project" value="UniProtKB-KW"/>
</dbReference>
<evidence type="ECO:0000256" key="8">
    <source>
        <dbReference type="RuleBase" id="RU361128"/>
    </source>
</evidence>
<comment type="subunit">
    <text evidence="2">Monomer.</text>
</comment>
<comment type="similarity">
    <text evidence="1 8">Belongs to the eukaryotic diacylglycerol kinase family.</text>
</comment>
<evidence type="ECO:0000256" key="5">
    <source>
        <dbReference type="ARBA" id="ARBA00022777"/>
    </source>
</evidence>
<evidence type="ECO:0000256" key="2">
    <source>
        <dbReference type="ARBA" id="ARBA00011245"/>
    </source>
</evidence>
<dbReference type="Pfam" id="PF00781">
    <property type="entry name" value="DAGK_cat"/>
    <property type="match status" value="1"/>
</dbReference>
<reference evidence="10" key="1">
    <citation type="submission" date="2018-01" db="EMBL/GenBank/DDBJ databases">
        <authorList>
            <person name="Mao J.F."/>
        </authorList>
    </citation>
    <scope>NUCLEOTIDE SEQUENCE</scope>
    <source>
        <strain evidence="10">Huo1</strain>
        <tissue evidence="10">Leaf</tissue>
    </source>
</reference>
<dbReference type="PANTHER" id="PTHR11255">
    <property type="entry name" value="DIACYLGLYCEROL KINASE"/>
    <property type="match status" value="1"/>
</dbReference>
<dbReference type="SMART" id="SM00046">
    <property type="entry name" value="DAGKc"/>
    <property type="match status" value="1"/>
</dbReference>
<dbReference type="AlphaFoldDB" id="A0A8X8Y6P9"/>
<keyword evidence="11" id="KW-1185">Reference proteome</keyword>
<dbReference type="SUPFAM" id="SSF111331">
    <property type="entry name" value="NAD kinase/diacylglycerol kinase-like"/>
    <property type="match status" value="1"/>
</dbReference>
<evidence type="ECO:0000313" key="11">
    <source>
        <dbReference type="Proteomes" id="UP000298416"/>
    </source>
</evidence>
<evidence type="ECO:0000256" key="4">
    <source>
        <dbReference type="ARBA" id="ARBA00022741"/>
    </source>
</evidence>
<name>A0A8X8Y6P9_SALSN</name>
<dbReference type="Pfam" id="PF00609">
    <property type="entry name" value="DAGK_acc"/>
    <property type="match status" value="1"/>
</dbReference>
<dbReference type="EMBL" id="PNBA02000005">
    <property type="protein sequence ID" value="KAG6424353.1"/>
    <property type="molecule type" value="Genomic_DNA"/>
</dbReference>
<feature type="domain" description="DAGKc" evidence="9">
    <location>
        <begin position="58"/>
        <end position="211"/>
    </location>
</feature>
<dbReference type="GO" id="GO:0004143">
    <property type="term" value="F:ATP-dependent diacylglycerol kinase activity"/>
    <property type="evidence" value="ECO:0007669"/>
    <property type="project" value="UniProtKB-EC"/>
</dbReference>
<evidence type="ECO:0000256" key="1">
    <source>
        <dbReference type="ARBA" id="ARBA00009280"/>
    </source>
</evidence>
<dbReference type="PANTHER" id="PTHR11255:SF29">
    <property type="entry name" value="DIACYLGLYCEROL KINASE"/>
    <property type="match status" value="1"/>
</dbReference>
<accession>A0A8X8Y6P9</accession>
<gene>
    <name evidence="10" type="ORF">SASPL_114770</name>
</gene>
<evidence type="ECO:0000313" key="10">
    <source>
        <dbReference type="EMBL" id="KAG6424353.1"/>
    </source>
</evidence>
<dbReference type="Gene3D" id="3.40.50.10330">
    <property type="entry name" value="Probable inorganic polyphosphate/atp-NAD kinase, domain 1"/>
    <property type="match status" value="1"/>
</dbReference>
<dbReference type="Proteomes" id="UP000298416">
    <property type="component" value="Unassembled WGS sequence"/>
</dbReference>
<dbReference type="PROSITE" id="PS50146">
    <property type="entry name" value="DAGK"/>
    <property type="match status" value="1"/>
</dbReference>
<dbReference type="SMART" id="SM00045">
    <property type="entry name" value="DAGKa"/>
    <property type="match status" value="1"/>
</dbReference>
<protein>
    <recommendedName>
        <fullName evidence="8">Diacylglycerol kinase</fullName>
        <shortName evidence="8">DAG kinase</shortName>
        <ecNumber evidence="8">2.7.1.107</ecNumber>
    </recommendedName>
</protein>
<comment type="catalytic activity">
    <reaction evidence="8">
        <text>a 1,2-diacyl-sn-glycerol + ATP = a 1,2-diacyl-sn-glycero-3-phosphate + ADP + H(+)</text>
        <dbReference type="Rhea" id="RHEA:10272"/>
        <dbReference type="ChEBI" id="CHEBI:15378"/>
        <dbReference type="ChEBI" id="CHEBI:17815"/>
        <dbReference type="ChEBI" id="CHEBI:30616"/>
        <dbReference type="ChEBI" id="CHEBI:58608"/>
        <dbReference type="ChEBI" id="CHEBI:456216"/>
        <dbReference type="EC" id="2.7.1.107"/>
    </reaction>
</comment>